<evidence type="ECO:0000259" key="1">
    <source>
        <dbReference type="PROSITE" id="PS50041"/>
    </source>
</evidence>
<feature type="domain" description="C-type lectin" evidence="1">
    <location>
        <begin position="1"/>
        <end position="131"/>
    </location>
</feature>
<proteinExistence type="predicted"/>
<evidence type="ECO:0000313" key="4">
    <source>
        <dbReference type="WBParaSite" id="GPUH_0000162701-mRNA-1"/>
    </source>
</evidence>
<evidence type="ECO:0000313" key="3">
    <source>
        <dbReference type="Proteomes" id="UP000271098"/>
    </source>
</evidence>
<organism evidence="4">
    <name type="scientific">Gongylonema pulchrum</name>
    <dbReference type="NCBI Taxonomy" id="637853"/>
    <lineage>
        <taxon>Eukaryota</taxon>
        <taxon>Metazoa</taxon>
        <taxon>Ecdysozoa</taxon>
        <taxon>Nematoda</taxon>
        <taxon>Chromadorea</taxon>
        <taxon>Rhabditida</taxon>
        <taxon>Spirurina</taxon>
        <taxon>Spiruromorpha</taxon>
        <taxon>Spiruroidea</taxon>
        <taxon>Gongylonematidae</taxon>
        <taxon>Gongylonema</taxon>
    </lineage>
</organism>
<keyword evidence="3" id="KW-1185">Reference proteome</keyword>
<sequence length="155" mass="17393">MRWSEAERECAIMGGHLASIIDEYENVFAFTWSGCLKHCLLRRAMQQNDGPKFSDVAKQANLSTPTLWLGRLVKLTRTGAYEWNDGSVGRHLDGFRGEPPSGTDLCLTMWLDFDRPEGSWNEWDCNYATGYSALCKRSLKRGALSVTTGNVFGFA</sequence>
<dbReference type="PROSITE" id="PS50041">
    <property type="entry name" value="C_TYPE_LECTIN_2"/>
    <property type="match status" value="1"/>
</dbReference>
<dbReference type="WBParaSite" id="GPUH_0000162701-mRNA-1">
    <property type="protein sequence ID" value="GPUH_0000162701-mRNA-1"/>
    <property type="gene ID" value="GPUH_0000162701"/>
</dbReference>
<dbReference type="PANTHER" id="PTHR22803">
    <property type="entry name" value="MANNOSE, PHOSPHOLIPASE, LECTIN RECEPTOR RELATED"/>
    <property type="match status" value="1"/>
</dbReference>
<reference evidence="4" key="1">
    <citation type="submission" date="2016-06" db="UniProtKB">
        <authorList>
            <consortium name="WormBaseParasite"/>
        </authorList>
    </citation>
    <scope>IDENTIFICATION</scope>
</reference>
<gene>
    <name evidence="2" type="ORF">GPUH_LOCUS1623</name>
</gene>
<name>A0A183CYT2_9BILA</name>
<dbReference type="AlphaFoldDB" id="A0A183CYT2"/>
<dbReference type="InterPro" id="IPR016186">
    <property type="entry name" value="C-type_lectin-like/link_sf"/>
</dbReference>
<dbReference type="SUPFAM" id="SSF56436">
    <property type="entry name" value="C-type lectin-like"/>
    <property type="match status" value="1"/>
</dbReference>
<dbReference type="EMBL" id="UYRT01002059">
    <property type="protein sequence ID" value="VDK30561.1"/>
    <property type="molecule type" value="Genomic_DNA"/>
</dbReference>
<dbReference type="Proteomes" id="UP000271098">
    <property type="component" value="Unassembled WGS sequence"/>
</dbReference>
<dbReference type="OrthoDB" id="441660at2759"/>
<dbReference type="Gene3D" id="3.10.100.10">
    <property type="entry name" value="Mannose-Binding Protein A, subunit A"/>
    <property type="match status" value="1"/>
</dbReference>
<evidence type="ECO:0000313" key="2">
    <source>
        <dbReference type="EMBL" id="VDK30561.1"/>
    </source>
</evidence>
<accession>A0A183CYT2</accession>
<dbReference type="CDD" id="cd00037">
    <property type="entry name" value="CLECT"/>
    <property type="match status" value="1"/>
</dbReference>
<protein>
    <submittedName>
        <fullName evidence="4">C-type lectin domain-containing protein</fullName>
    </submittedName>
</protein>
<dbReference type="InterPro" id="IPR001304">
    <property type="entry name" value="C-type_lectin-like"/>
</dbReference>
<reference evidence="2 3" key="2">
    <citation type="submission" date="2018-11" db="EMBL/GenBank/DDBJ databases">
        <authorList>
            <consortium name="Pathogen Informatics"/>
        </authorList>
    </citation>
    <scope>NUCLEOTIDE SEQUENCE [LARGE SCALE GENOMIC DNA]</scope>
</reference>
<dbReference type="InterPro" id="IPR016187">
    <property type="entry name" value="CTDL_fold"/>
</dbReference>
<dbReference type="InterPro" id="IPR050111">
    <property type="entry name" value="C-type_lectin/snaclec_domain"/>
</dbReference>